<dbReference type="PROSITE" id="PS50011">
    <property type="entry name" value="PROTEIN_KINASE_DOM"/>
    <property type="match status" value="1"/>
</dbReference>
<name>A0A8H5GTU0_9AGAR</name>
<evidence type="ECO:0000259" key="2">
    <source>
        <dbReference type="PROSITE" id="PS50011"/>
    </source>
</evidence>
<evidence type="ECO:0000256" key="1">
    <source>
        <dbReference type="SAM" id="MobiDB-lite"/>
    </source>
</evidence>
<dbReference type="EMBL" id="JAACJN010000117">
    <property type="protein sequence ID" value="KAF5371089.1"/>
    <property type="molecule type" value="Genomic_DNA"/>
</dbReference>
<dbReference type="SUPFAM" id="SSF56112">
    <property type="entry name" value="Protein kinase-like (PK-like)"/>
    <property type="match status" value="1"/>
</dbReference>
<dbReference type="InterPro" id="IPR040976">
    <property type="entry name" value="Pkinase_fungal"/>
</dbReference>
<feature type="domain" description="Protein kinase" evidence="2">
    <location>
        <begin position="84"/>
        <end position="430"/>
    </location>
</feature>
<dbReference type="GO" id="GO:0005524">
    <property type="term" value="F:ATP binding"/>
    <property type="evidence" value="ECO:0007669"/>
    <property type="project" value="InterPro"/>
</dbReference>
<dbReference type="AlphaFoldDB" id="A0A8H5GTU0"/>
<dbReference type="Pfam" id="PF17667">
    <property type="entry name" value="Pkinase_fungal"/>
    <property type="match status" value="1"/>
</dbReference>
<dbReference type="Gene3D" id="1.10.510.10">
    <property type="entry name" value="Transferase(Phosphotransferase) domain 1"/>
    <property type="match status" value="1"/>
</dbReference>
<sequence>MDRNLEDSGERGSPLKKLKIERKGKQEEQVDSQRSSTALSDLSNTSSEETDHVVITELLPRVRSTCMLVAEGIERVLCITKVILRSDGLTGRGIGTNVFEVECMEEVDVENAQRIITPEHSWKGKPLILKLSFPPVEQTKEIEFIDNARTYAKQHDGEWALRHLPLVVGYSTSLNWEGNHSDHSNVQNRLKSTFGDAYKMRSFATEFAQVFYDILQIHRWLYVHPKILHRDLSMTNVMFRREGDEVYGVLNDFDLSSFCERMDKDPTLKHGTGSKPYMAHDLLDADWDKGHFYRHDLESLFYIIPIISCHCTQPTVRASSLPFKWWFNRPDQEISDAKFRFLMIGSPRPLLQTYFNGFTPWVHHMHRIFSRGYKSRPGPYYPSDEYAAEVAMYDWDTLNRNVTYAKMMNVMGLFDEKELVTRWNGGNSSN</sequence>
<protein>
    <recommendedName>
        <fullName evidence="2">Protein kinase domain-containing protein</fullName>
    </recommendedName>
</protein>
<evidence type="ECO:0000313" key="4">
    <source>
        <dbReference type="Proteomes" id="UP000518752"/>
    </source>
</evidence>
<organism evidence="3 4">
    <name type="scientific">Collybiopsis confluens</name>
    <dbReference type="NCBI Taxonomy" id="2823264"/>
    <lineage>
        <taxon>Eukaryota</taxon>
        <taxon>Fungi</taxon>
        <taxon>Dikarya</taxon>
        <taxon>Basidiomycota</taxon>
        <taxon>Agaricomycotina</taxon>
        <taxon>Agaricomycetes</taxon>
        <taxon>Agaricomycetidae</taxon>
        <taxon>Agaricales</taxon>
        <taxon>Marasmiineae</taxon>
        <taxon>Omphalotaceae</taxon>
        <taxon>Collybiopsis</taxon>
    </lineage>
</organism>
<evidence type="ECO:0000313" key="3">
    <source>
        <dbReference type="EMBL" id="KAF5371089.1"/>
    </source>
</evidence>
<feature type="compositionally biased region" description="Polar residues" evidence="1">
    <location>
        <begin position="32"/>
        <end position="46"/>
    </location>
</feature>
<reference evidence="3 4" key="1">
    <citation type="journal article" date="2020" name="ISME J.">
        <title>Uncovering the hidden diversity of litter-decomposition mechanisms in mushroom-forming fungi.</title>
        <authorList>
            <person name="Floudas D."/>
            <person name="Bentzer J."/>
            <person name="Ahren D."/>
            <person name="Johansson T."/>
            <person name="Persson P."/>
            <person name="Tunlid A."/>
        </authorList>
    </citation>
    <scope>NUCLEOTIDE SEQUENCE [LARGE SCALE GENOMIC DNA]</scope>
    <source>
        <strain evidence="3 4">CBS 406.79</strain>
    </source>
</reference>
<dbReference type="InterPro" id="IPR000719">
    <property type="entry name" value="Prot_kinase_dom"/>
</dbReference>
<feature type="region of interest" description="Disordered" evidence="1">
    <location>
        <begin position="1"/>
        <end position="46"/>
    </location>
</feature>
<dbReference type="InterPro" id="IPR011009">
    <property type="entry name" value="Kinase-like_dom_sf"/>
</dbReference>
<dbReference type="GO" id="GO:0004672">
    <property type="term" value="F:protein kinase activity"/>
    <property type="evidence" value="ECO:0007669"/>
    <property type="project" value="InterPro"/>
</dbReference>
<gene>
    <name evidence="3" type="ORF">D9757_010794</name>
</gene>
<dbReference type="PROSITE" id="PS00109">
    <property type="entry name" value="PROTEIN_KINASE_TYR"/>
    <property type="match status" value="1"/>
</dbReference>
<dbReference type="InterPro" id="IPR008266">
    <property type="entry name" value="Tyr_kinase_AS"/>
</dbReference>
<dbReference type="PANTHER" id="PTHR38248:SF2">
    <property type="entry name" value="FUNK1 11"/>
    <property type="match status" value="1"/>
</dbReference>
<dbReference type="OrthoDB" id="5569250at2759"/>
<feature type="compositionally biased region" description="Basic and acidic residues" evidence="1">
    <location>
        <begin position="1"/>
        <end position="10"/>
    </location>
</feature>
<keyword evidence="4" id="KW-1185">Reference proteome</keyword>
<comment type="caution">
    <text evidence="3">The sequence shown here is derived from an EMBL/GenBank/DDBJ whole genome shotgun (WGS) entry which is preliminary data.</text>
</comment>
<dbReference type="PANTHER" id="PTHR38248">
    <property type="entry name" value="FUNK1 6"/>
    <property type="match status" value="1"/>
</dbReference>
<proteinExistence type="predicted"/>
<dbReference type="Proteomes" id="UP000518752">
    <property type="component" value="Unassembled WGS sequence"/>
</dbReference>
<accession>A0A8H5GTU0</accession>